<sequence length="231" mass="25083">MKTLNGVDLSVRCGEIVGVAGVEGNGQDELAEVLAGVRPAFSGEIQVDGKALDSAKAGRFIESGVGYIPSDRNTVGTVPNFPLRENWLLRNRNWPKRHGLTDLRAAAEQASQAMEEFDVRGADCMTRSANLSGGNLQKFILARELGGKPKALVCSYPTRGLDMKAAWFVRSELTRAKEAGVGIVLFSGDLDELFALSDRIVVLYRGRVVGQRRPEETTPQDMILMMMGGRA</sequence>
<keyword evidence="1" id="KW-0813">Transport</keyword>
<keyword evidence="4 6" id="KW-0067">ATP-binding</keyword>
<dbReference type="SUPFAM" id="SSF52540">
    <property type="entry name" value="P-loop containing nucleoside triphosphate hydrolases"/>
    <property type="match status" value="1"/>
</dbReference>
<gene>
    <name evidence="6" type="primary">xylG_28</name>
    <name evidence="6" type="ORF">SDC9_156107</name>
</gene>
<reference evidence="6" key="1">
    <citation type="submission" date="2019-08" db="EMBL/GenBank/DDBJ databases">
        <authorList>
            <person name="Kucharzyk K."/>
            <person name="Murdoch R.W."/>
            <person name="Higgins S."/>
            <person name="Loffler F."/>
        </authorList>
    </citation>
    <scope>NUCLEOTIDE SEQUENCE</scope>
</reference>
<comment type="caution">
    <text evidence="6">The sequence shown here is derived from an EMBL/GenBank/DDBJ whole genome shotgun (WGS) entry which is preliminary data.</text>
</comment>
<proteinExistence type="predicted"/>
<dbReference type="GO" id="GO:0016887">
    <property type="term" value="F:ATP hydrolysis activity"/>
    <property type="evidence" value="ECO:0007669"/>
    <property type="project" value="InterPro"/>
</dbReference>
<dbReference type="PROSITE" id="PS50893">
    <property type="entry name" value="ABC_TRANSPORTER_2"/>
    <property type="match status" value="1"/>
</dbReference>
<dbReference type="InterPro" id="IPR003439">
    <property type="entry name" value="ABC_transporter-like_ATP-bd"/>
</dbReference>
<dbReference type="Gene3D" id="3.40.50.300">
    <property type="entry name" value="P-loop containing nucleotide triphosphate hydrolases"/>
    <property type="match status" value="1"/>
</dbReference>
<dbReference type="EC" id="3.6.3.17" evidence="6"/>
<dbReference type="InterPro" id="IPR050107">
    <property type="entry name" value="ABC_carbohydrate_import_ATPase"/>
</dbReference>
<evidence type="ECO:0000256" key="4">
    <source>
        <dbReference type="ARBA" id="ARBA00022840"/>
    </source>
</evidence>
<evidence type="ECO:0000259" key="5">
    <source>
        <dbReference type="PROSITE" id="PS50893"/>
    </source>
</evidence>
<evidence type="ECO:0000256" key="3">
    <source>
        <dbReference type="ARBA" id="ARBA00022741"/>
    </source>
</evidence>
<dbReference type="CDD" id="cd03215">
    <property type="entry name" value="ABC_Carb_Monos_II"/>
    <property type="match status" value="1"/>
</dbReference>
<evidence type="ECO:0000256" key="1">
    <source>
        <dbReference type="ARBA" id="ARBA00022448"/>
    </source>
</evidence>
<dbReference type="PROSITE" id="PS00211">
    <property type="entry name" value="ABC_TRANSPORTER_1"/>
    <property type="match status" value="1"/>
</dbReference>
<dbReference type="PANTHER" id="PTHR43790">
    <property type="entry name" value="CARBOHYDRATE TRANSPORT ATP-BINDING PROTEIN MG119-RELATED"/>
    <property type="match status" value="1"/>
</dbReference>
<name>A0A645F5M9_9ZZZZ</name>
<protein>
    <submittedName>
        <fullName evidence="6">Xylose import ATP-binding protein XylG</fullName>
        <ecNumber evidence="6">3.6.3.17</ecNumber>
    </submittedName>
</protein>
<dbReference type="GO" id="GO:0005524">
    <property type="term" value="F:ATP binding"/>
    <property type="evidence" value="ECO:0007669"/>
    <property type="project" value="UniProtKB-KW"/>
</dbReference>
<dbReference type="InterPro" id="IPR027417">
    <property type="entry name" value="P-loop_NTPase"/>
</dbReference>
<dbReference type="Pfam" id="PF00005">
    <property type="entry name" value="ABC_tran"/>
    <property type="match status" value="1"/>
</dbReference>
<keyword evidence="2" id="KW-0677">Repeat</keyword>
<evidence type="ECO:0000313" key="6">
    <source>
        <dbReference type="EMBL" id="MPN08822.1"/>
    </source>
</evidence>
<keyword evidence="3" id="KW-0547">Nucleotide-binding</keyword>
<dbReference type="InterPro" id="IPR017871">
    <property type="entry name" value="ABC_transporter-like_CS"/>
</dbReference>
<accession>A0A645F5M9</accession>
<dbReference type="PANTHER" id="PTHR43790:SF9">
    <property type="entry name" value="GALACTOFURANOSE TRANSPORTER ATP-BINDING PROTEIN YTFR"/>
    <property type="match status" value="1"/>
</dbReference>
<dbReference type="EMBL" id="VSSQ01054908">
    <property type="protein sequence ID" value="MPN08822.1"/>
    <property type="molecule type" value="Genomic_DNA"/>
</dbReference>
<organism evidence="6">
    <name type="scientific">bioreactor metagenome</name>
    <dbReference type="NCBI Taxonomy" id="1076179"/>
    <lineage>
        <taxon>unclassified sequences</taxon>
        <taxon>metagenomes</taxon>
        <taxon>ecological metagenomes</taxon>
    </lineage>
</organism>
<dbReference type="AlphaFoldDB" id="A0A645F5M9"/>
<feature type="domain" description="ABC transporter" evidence="5">
    <location>
        <begin position="1"/>
        <end position="230"/>
    </location>
</feature>
<keyword evidence="6" id="KW-0378">Hydrolase</keyword>
<evidence type="ECO:0000256" key="2">
    <source>
        <dbReference type="ARBA" id="ARBA00022737"/>
    </source>
</evidence>